<dbReference type="AlphaFoldDB" id="A0AAD7M414"/>
<dbReference type="EMBL" id="JARAOO010000005">
    <property type="protein sequence ID" value="KAJ7969303.1"/>
    <property type="molecule type" value="Genomic_DNA"/>
</dbReference>
<reference evidence="3" key="1">
    <citation type="journal article" date="2023" name="Science">
        <title>Elucidation of the pathway for biosynthesis of saponin adjuvants from the soapbark tree.</title>
        <authorList>
            <person name="Reed J."/>
            <person name="Orme A."/>
            <person name="El-Demerdash A."/>
            <person name="Owen C."/>
            <person name="Martin L.B.B."/>
            <person name="Misra R.C."/>
            <person name="Kikuchi S."/>
            <person name="Rejzek M."/>
            <person name="Martin A.C."/>
            <person name="Harkess A."/>
            <person name="Leebens-Mack J."/>
            <person name="Louveau T."/>
            <person name="Stephenson M.J."/>
            <person name="Osbourn A."/>
        </authorList>
    </citation>
    <scope>NUCLEOTIDE SEQUENCE</scope>
    <source>
        <strain evidence="3">S10</strain>
    </source>
</reference>
<dbReference type="SMART" id="SM00767">
    <property type="entry name" value="DCD"/>
    <property type="match status" value="1"/>
</dbReference>
<accession>A0AAD7M414</accession>
<dbReference type="PANTHER" id="PTHR46444:SF9">
    <property type="entry name" value="DCD (DEVELOPMENT AND CELL DEATH) DOMAIN PROTEIN"/>
    <property type="match status" value="1"/>
</dbReference>
<dbReference type="InterPro" id="IPR013989">
    <property type="entry name" value="Dev_and_cell_death_domain"/>
</dbReference>
<sequence length="872" mass="97983">MKVNDEKNSSSGNVPEYGAIFMSNSSTKKECFQRRLLGLPSWQGQFVEQVKAGMILFLFEYESRLLYGVFQACCDGAINIVPHAFSSSGKQFPAQVNFTPVWYCNPLPENTFRDAIRDNYFSANKFNFGLSEYQVRRLLYLFSMKKLNVQLLERQLNKIEVAKLIESPKGDELGAFDDGMSVKSERVKNEHDQHLSEFPTDSRGDYFWYSRDIDNIKFMERHMIGNKRKLGSDLGLATSSRYGGDYLGNTSNKDLHIVPGDNSFITSHRSAGPHIAKGGNKVASSNDYPSLYQSNVNASIFSRKPISETNSLVQEQHRSSSIELPPMQQPISKFSCRTPLGDVLSDNALQYDHGAPSFNFLQSPSIGVSYSSNTMQEHFSFHENSMQNNIHSLNNKPCNFYPELNDMHNYQECYPDFVNHRPLSSSNHYELSSSRTGISYSGVGNHGSETTSFREKGHKDIALSKSPSVRLSNIGSGRKSKSPRFLSSPGKYDLIAFDNNMALQNNHWHRTTQWKNMETSAAIFHMEKEDHPPPVSCDPKHDKKTKSFSSGSQNNRKSVFSRLAYMKDVPAQTGKSVISEDSAIDPSVDELMERLHRRHYKWLNMKNFEPLVKHDDAENFRIKSQTSVLKAEKDCLEGIWKETSMTATRNSNQTSDETRFLDFKHRSEVQKTNGGTVAVGCNKSNSENLLAGKQKRRKLIRPNFSKNESSYDKGIIGDSSEKNIQVSLSREGCITIDSAESCDALVGEQDNSIGVSPNGEVPHLICESHAEEKSSHAGNGFNKKVRVECCVASPTTGVKDESESLQNFGSQNAPSLVYCEDKSCYTRETLSIKNPFVDGLLQDCNHASFSMQEMNTEIGKESTEKEGVSSRY</sequence>
<dbReference type="KEGG" id="qsa:O6P43_013283"/>
<dbReference type="PANTHER" id="PTHR46444">
    <property type="entry name" value="DCD (DEVELOPMENT AND CELL DEATH) DOMAIN PROTEIN-RELATED"/>
    <property type="match status" value="1"/>
</dbReference>
<feature type="compositionally biased region" description="Basic and acidic residues" evidence="1">
    <location>
        <begin position="452"/>
        <end position="462"/>
    </location>
</feature>
<dbReference type="Pfam" id="PF10539">
    <property type="entry name" value="Dev_Cell_Death"/>
    <property type="match status" value="1"/>
</dbReference>
<name>A0AAD7M414_QUISA</name>
<gene>
    <name evidence="3" type="ORF">O6P43_013283</name>
</gene>
<feature type="region of interest" description="Disordered" evidence="1">
    <location>
        <begin position="440"/>
        <end position="485"/>
    </location>
</feature>
<evidence type="ECO:0000313" key="4">
    <source>
        <dbReference type="Proteomes" id="UP001163823"/>
    </source>
</evidence>
<evidence type="ECO:0000313" key="3">
    <source>
        <dbReference type="EMBL" id="KAJ7969302.1"/>
    </source>
</evidence>
<keyword evidence="4" id="KW-1185">Reference proteome</keyword>
<feature type="compositionally biased region" description="Polar residues" evidence="1">
    <location>
        <begin position="465"/>
        <end position="475"/>
    </location>
</feature>
<feature type="domain" description="DCD" evidence="2">
    <location>
        <begin position="14"/>
        <end position="144"/>
    </location>
</feature>
<comment type="caution">
    <text evidence="3">The sequence shown here is derived from an EMBL/GenBank/DDBJ whole genome shotgun (WGS) entry which is preliminary data.</text>
</comment>
<dbReference type="EMBL" id="JARAOO010000005">
    <property type="protein sequence ID" value="KAJ7969302.1"/>
    <property type="molecule type" value="Genomic_DNA"/>
</dbReference>
<protein>
    <submittedName>
        <fullName evidence="3">DCD (Development and Cell Death) domain protein</fullName>
    </submittedName>
</protein>
<proteinExistence type="predicted"/>
<feature type="region of interest" description="Disordered" evidence="1">
    <location>
        <begin position="529"/>
        <end position="555"/>
    </location>
</feature>
<evidence type="ECO:0000259" key="2">
    <source>
        <dbReference type="PROSITE" id="PS51222"/>
    </source>
</evidence>
<dbReference type="Proteomes" id="UP001163823">
    <property type="component" value="Chromosome 5"/>
</dbReference>
<dbReference type="PROSITE" id="PS51222">
    <property type="entry name" value="DCD"/>
    <property type="match status" value="1"/>
</dbReference>
<evidence type="ECO:0000256" key="1">
    <source>
        <dbReference type="SAM" id="MobiDB-lite"/>
    </source>
</evidence>
<organism evidence="3 4">
    <name type="scientific">Quillaja saponaria</name>
    <name type="common">Soap bark tree</name>
    <dbReference type="NCBI Taxonomy" id="32244"/>
    <lineage>
        <taxon>Eukaryota</taxon>
        <taxon>Viridiplantae</taxon>
        <taxon>Streptophyta</taxon>
        <taxon>Embryophyta</taxon>
        <taxon>Tracheophyta</taxon>
        <taxon>Spermatophyta</taxon>
        <taxon>Magnoliopsida</taxon>
        <taxon>eudicotyledons</taxon>
        <taxon>Gunneridae</taxon>
        <taxon>Pentapetalae</taxon>
        <taxon>rosids</taxon>
        <taxon>fabids</taxon>
        <taxon>Fabales</taxon>
        <taxon>Quillajaceae</taxon>
        <taxon>Quillaja</taxon>
    </lineage>
</organism>